<dbReference type="PANTHER" id="PTHR46696:SF1">
    <property type="entry name" value="CYTOCHROME P450 YJIB-RELATED"/>
    <property type="match status" value="1"/>
</dbReference>
<protein>
    <submittedName>
        <fullName evidence="3">Cytochrome P450</fullName>
    </submittedName>
</protein>
<comment type="caution">
    <text evidence="3">The sequence shown here is derived from an EMBL/GenBank/DDBJ whole genome shotgun (WGS) entry which is preliminary data.</text>
</comment>
<dbReference type="CDD" id="cd11031">
    <property type="entry name" value="Cyp158A-like"/>
    <property type="match status" value="1"/>
</dbReference>
<dbReference type="InterPro" id="IPR036396">
    <property type="entry name" value="Cyt_P450_sf"/>
</dbReference>
<dbReference type="EMBL" id="JBHUKR010000004">
    <property type="protein sequence ID" value="MFD2415259.1"/>
    <property type="molecule type" value="Genomic_DNA"/>
</dbReference>
<keyword evidence="2" id="KW-0503">Monooxygenase</keyword>
<dbReference type="PRINTS" id="PR00385">
    <property type="entry name" value="P450"/>
</dbReference>
<dbReference type="InterPro" id="IPR002397">
    <property type="entry name" value="Cyt_P450_B"/>
</dbReference>
<keyword evidence="2" id="KW-0349">Heme</keyword>
<evidence type="ECO:0000256" key="2">
    <source>
        <dbReference type="RuleBase" id="RU000461"/>
    </source>
</evidence>
<sequence length="410" mass="44931">MTTSSAHSYPFGETVALEVDPVLLRLAREEPLSRIALPYGGEAWLATRYADVKTVYSDRRFSRSATVGADVPRLRPDITGDSSSILDMDPPEHTRLRKLVSEAFSTRRIAALRPRIAALTAELLAGLRAAGPGADLVEHLPMPLPVMIICEILGVPVQDRHIFRRCTDTLLSTTGYTPEERAAARTELVTYMAGLVARRRAIPTDDLLGALVTARDEGERLTEKELISIAITVLGAGHETTMNQISNIAYLLLTRPDHGEELRRSVLAESTPENSAGVALTRAIEELLRFTMLGATEGLPRIALEDVELSGTTVRAGEAVFGSLQMANRDLAVFPTPHELTLDRTENRHLAFGFGPHHCLGAQLARMELQEAVGGLLREFPNLRIGVAPHDIEWRTGANIRGPKRLPLTW</sequence>
<keyword evidence="2" id="KW-0479">Metal-binding</keyword>
<dbReference type="Pfam" id="PF00067">
    <property type="entry name" value="p450"/>
    <property type="match status" value="1"/>
</dbReference>
<evidence type="ECO:0000256" key="1">
    <source>
        <dbReference type="ARBA" id="ARBA00010617"/>
    </source>
</evidence>
<dbReference type="SUPFAM" id="SSF48264">
    <property type="entry name" value="Cytochrome P450"/>
    <property type="match status" value="1"/>
</dbReference>
<keyword evidence="2" id="KW-0408">Iron</keyword>
<keyword evidence="4" id="KW-1185">Reference proteome</keyword>
<comment type="similarity">
    <text evidence="1 2">Belongs to the cytochrome P450 family.</text>
</comment>
<dbReference type="PROSITE" id="PS00086">
    <property type="entry name" value="CYTOCHROME_P450"/>
    <property type="match status" value="1"/>
</dbReference>
<reference evidence="4" key="1">
    <citation type="journal article" date="2019" name="Int. J. Syst. Evol. Microbiol.">
        <title>The Global Catalogue of Microorganisms (GCM) 10K type strain sequencing project: providing services to taxonomists for standard genome sequencing and annotation.</title>
        <authorList>
            <consortium name="The Broad Institute Genomics Platform"/>
            <consortium name="The Broad Institute Genome Sequencing Center for Infectious Disease"/>
            <person name="Wu L."/>
            <person name="Ma J."/>
        </authorList>
    </citation>
    <scope>NUCLEOTIDE SEQUENCE [LARGE SCALE GENOMIC DNA]</scope>
    <source>
        <strain evidence="4">CGMCC 4.7645</strain>
    </source>
</reference>
<dbReference type="Gene3D" id="1.10.630.10">
    <property type="entry name" value="Cytochrome P450"/>
    <property type="match status" value="1"/>
</dbReference>
<name>A0ABW5FM31_9PSEU</name>
<keyword evidence="2" id="KW-0560">Oxidoreductase</keyword>
<accession>A0ABW5FM31</accession>
<dbReference type="InterPro" id="IPR017972">
    <property type="entry name" value="Cyt_P450_CS"/>
</dbReference>
<dbReference type="RefSeq" id="WP_378260904.1">
    <property type="nucleotide sequence ID" value="NZ_JBHUKR010000004.1"/>
</dbReference>
<dbReference type="PANTHER" id="PTHR46696">
    <property type="entry name" value="P450, PUTATIVE (EUROFUNG)-RELATED"/>
    <property type="match status" value="1"/>
</dbReference>
<dbReference type="PRINTS" id="PR00359">
    <property type="entry name" value="BP450"/>
</dbReference>
<dbReference type="Proteomes" id="UP001597417">
    <property type="component" value="Unassembled WGS sequence"/>
</dbReference>
<evidence type="ECO:0000313" key="3">
    <source>
        <dbReference type="EMBL" id="MFD2415259.1"/>
    </source>
</evidence>
<dbReference type="InterPro" id="IPR001128">
    <property type="entry name" value="Cyt_P450"/>
</dbReference>
<gene>
    <name evidence="3" type="ORF">ACFSXZ_02845</name>
</gene>
<proteinExistence type="inferred from homology"/>
<organism evidence="3 4">
    <name type="scientific">Amycolatopsis pigmentata</name>
    <dbReference type="NCBI Taxonomy" id="450801"/>
    <lineage>
        <taxon>Bacteria</taxon>
        <taxon>Bacillati</taxon>
        <taxon>Actinomycetota</taxon>
        <taxon>Actinomycetes</taxon>
        <taxon>Pseudonocardiales</taxon>
        <taxon>Pseudonocardiaceae</taxon>
        <taxon>Amycolatopsis</taxon>
    </lineage>
</organism>
<evidence type="ECO:0000313" key="4">
    <source>
        <dbReference type="Proteomes" id="UP001597417"/>
    </source>
</evidence>